<evidence type="ECO:0000259" key="5">
    <source>
        <dbReference type="Pfam" id="PF02771"/>
    </source>
</evidence>
<comment type="similarity">
    <text evidence="4">Belongs to the HpaH/HsaA monooxygenase family.</text>
</comment>
<evidence type="ECO:0000259" key="6">
    <source>
        <dbReference type="Pfam" id="PF08028"/>
    </source>
</evidence>
<keyword evidence="2" id="KW-0274">FAD</keyword>
<dbReference type="InterPro" id="IPR037069">
    <property type="entry name" value="AcylCoA_DH/ox_N_sf"/>
</dbReference>
<accession>A0A117IA80</accession>
<dbReference type="GO" id="GO:0016712">
    <property type="term" value="F:oxidoreductase activity, acting on paired donors, with incorporation or reduction of molecular oxygen, reduced flavin or flavoprotein as one donor, and incorporation of one atom of oxygen"/>
    <property type="evidence" value="ECO:0007669"/>
    <property type="project" value="TreeGrafter"/>
</dbReference>
<evidence type="ECO:0000256" key="4">
    <source>
        <dbReference type="ARBA" id="ARBA00049661"/>
    </source>
</evidence>
<dbReference type="Gene3D" id="1.10.540.10">
    <property type="entry name" value="Acyl-CoA dehydrogenase/oxidase, N-terminal domain"/>
    <property type="match status" value="1"/>
</dbReference>
<reference evidence="8" key="1">
    <citation type="journal article" date="2016" name="Genome Announc.">
        <title>Draft Genome Sequences of Five Rapidly Growing Mycobacterium Species, M. thermoresistibile, M. fortuitum subsp. acetamidolyticum, M. canariasense, M. brisbanense, and M. novocastrense.</title>
        <authorList>
            <person name="Katahira K."/>
            <person name="Ogura Y."/>
            <person name="Gotoh Y."/>
            <person name="Hayashi T."/>
        </authorList>
    </citation>
    <scope>NUCLEOTIDE SEQUENCE [LARGE SCALE GENOMIC DNA]</scope>
    <source>
        <strain evidence="8">JCM15298</strain>
    </source>
</reference>
<dbReference type="PIRSF" id="PIRSF016578">
    <property type="entry name" value="HsaA"/>
    <property type="match status" value="1"/>
</dbReference>
<dbReference type="Gene3D" id="2.40.110.10">
    <property type="entry name" value="Butyryl-CoA Dehydrogenase, subunit A, domain 2"/>
    <property type="match status" value="1"/>
</dbReference>
<evidence type="ECO:0000313" key="8">
    <source>
        <dbReference type="Proteomes" id="UP000069443"/>
    </source>
</evidence>
<dbReference type="EMBL" id="BCSY01000046">
    <property type="protein sequence ID" value="GAS95958.1"/>
    <property type="molecule type" value="Genomic_DNA"/>
</dbReference>
<feature type="domain" description="Acyl-CoA dehydrogenase/oxidase N-terminal" evidence="5">
    <location>
        <begin position="25"/>
        <end position="93"/>
    </location>
</feature>
<dbReference type="RefSeq" id="WP_062657069.1">
    <property type="nucleotide sequence ID" value="NZ_BCSY01000046.1"/>
</dbReference>
<dbReference type="GO" id="GO:0005737">
    <property type="term" value="C:cytoplasm"/>
    <property type="evidence" value="ECO:0007669"/>
    <property type="project" value="TreeGrafter"/>
</dbReference>
<dbReference type="InterPro" id="IPR013107">
    <property type="entry name" value="Acyl-CoA_DH_C"/>
</dbReference>
<protein>
    <recommendedName>
        <fullName evidence="9">Acyl-CoA dehydrogenase</fullName>
    </recommendedName>
</protein>
<dbReference type="InterPro" id="IPR050741">
    <property type="entry name" value="Acyl-CoA_dehydrogenase"/>
</dbReference>
<dbReference type="Gene3D" id="1.20.140.10">
    <property type="entry name" value="Butyryl-CoA Dehydrogenase, subunit A, domain 3"/>
    <property type="match status" value="1"/>
</dbReference>
<sequence length="384" mass="40536">MTQIDQSNAAAMEAVVARARAAVPTLAAYAEQTERALRMAPESVAAAAEAGAFALTTPRRFGGIDADTATAVQVLIELGRGCGSTAWVAAISAGVKYGFAPFMGQEARDEFFAEPDVRICGSMLPTGRSTEVPGGLRVSGRWNYASGCEDAQWALLAAPVVDGDRVRNRSAGGNEMALVRTSSLRIDRTWDVAGLRGTGSHTLVAEDVFVPASHVVQLDLSNSVPTGLLTRLNALGSAPLFGVAQGALDLVGAIMATRRPPRSTYTNLAEIPAARETFARASMLVEDAHRRVLHVAARADAALRSGGAEQTTVKEAQMLVEVISALRQCRQAVELLLDLHGSSGFAVSNPLQRMWRDLAIGSRHGALTPYVAAEDYARRLVSAG</sequence>
<dbReference type="GO" id="GO:0033539">
    <property type="term" value="P:fatty acid beta-oxidation using acyl-CoA dehydrogenase"/>
    <property type="evidence" value="ECO:0007669"/>
    <property type="project" value="TreeGrafter"/>
</dbReference>
<proteinExistence type="inferred from homology"/>
<keyword evidence="3" id="KW-0560">Oxidoreductase</keyword>
<evidence type="ECO:0008006" key="9">
    <source>
        <dbReference type="Google" id="ProtNLM"/>
    </source>
</evidence>
<name>A0A117IA80_MYCCR</name>
<comment type="caution">
    <text evidence="7">The sequence shown here is derived from an EMBL/GenBank/DDBJ whole genome shotgun (WGS) entry which is preliminary data.</text>
</comment>
<dbReference type="SUPFAM" id="SSF56645">
    <property type="entry name" value="Acyl-CoA dehydrogenase NM domain-like"/>
    <property type="match status" value="1"/>
</dbReference>
<dbReference type="AlphaFoldDB" id="A0A117IA80"/>
<dbReference type="InterPro" id="IPR036250">
    <property type="entry name" value="AcylCo_DH-like_C"/>
</dbReference>
<dbReference type="GO" id="GO:0003995">
    <property type="term" value="F:acyl-CoA dehydrogenase activity"/>
    <property type="evidence" value="ECO:0007669"/>
    <property type="project" value="TreeGrafter"/>
</dbReference>
<dbReference type="PANTHER" id="PTHR48083:SF19">
    <property type="entry name" value="FLAVIN-DEPENDENT MONOOXYGENASE, OXYGENASE SUBUNIT HSAA"/>
    <property type="match status" value="1"/>
</dbReference>
<evidence type="ECO:0000256" key="2">
    <source>
        <dbReference type="ARBA" id="ARBA00022827"/>
    </source>
</evidence>
<dbReference type="Proteomes" id="UP000069443">
    <property type="component" value="Unassembled WGS sequence"/>
</dbReference>
<dbReference type="InterPro" id="IPR046373">
    <property type="entry name" value="Acyl-CoA_Oxase/DH_mid-dom_sf"/>
</dbReference>
<dbReference type="Pfam" id="PF02771">
    <property type="entry name" value="Acyl-CoA_dh_N"/>
    <property type="match status" value="1"/>
</dbReference>
<dbReference type="SUPFAM" id="SSF47203">
    <property type="entry name" value="Acyl-CoA dehydrogenase C-terminal domain-like"/>
    <property type="match status" value="1"/>
</dbReference>
<keyword evidence="8" id="KW-1185">Reference proteome</keyword>
<dbReference type="InterPro" id="IPR009100">
    <property type="entry name" value="AcylCoA_DH/oxidase_NM_dom_sf"/>
</dbReference>
<dbReference type="GO" id="GO:0050660">
    <property type="term" value="F:flavin adenine dinucleotide binding"/>
    <property type="evidence" value="ECO:0007669"/>
    <property type="project" value="InterPro"/>
</dbReference>
<dbReference type="Pfam" id="PF08028">
    <property type="entry name" value="Acyl-CoA_dh_2"/>
    <property type="match status" value="1"/>
</dbReference>
<dbReference type="PANTHER" id="PTHR48083">
    <property type="entry name" value="MEDIUM-CHAIN SPECIFIC ACYL-COA DEHYDROGENASE, MITOCHONDRIAL-RELATED"/>
    <property type="match status" value="1"/>
</dbReference>
<organism evidence="7 8">
    <name type="scientific">Mycolicibacterium canariasense</name>
    <name type="common">Mycobacterium canariasense</name>
    <dbReference type="NCBI Taxonomy" id="228230"/>
    <lineage>
        <taxon>Bacteria</taxon>
        <taxon>Bacillati</taxon>
        <taxon>Actinomycetota</taxon>
        <taxon>Actinomycetes</taxon>
        <taxon>Mycobacteriales</taxon>
        <taxon>Mycobacteriaceae</taxon>
        <taxon>Mycolicibacterium</taxon>
    </lineage>
</organism>
<keyword evidence="1" id="KW-0285">Flavoprotein</keyword>
<dbReference type="STRING" id="228230.RMCC_2924"/>
<dbReference type="OrthoDB" id="3404950at2"/>
<dbReference type="InterPro" id="IPR013786">
    <property type="entry name" value="AcylCoA_DH/ox_N"/>
</dbReference>
<reference evidence="8" key="2">
    <citation type="submission" date="2016-02" db="EMBL/GenBank/DDBJ databases">
        <title>Draft genome sequence of five rapidly growing Mycobacterium species.</title>
        <authorList>
            <person name="Katahira K."/>
            <person name="Gotou Y."/>
            <person name="Iida K."/>
            <person name="Ogura Y."/>
            <person name="Hayashi T."/>
        </authorList>
    </citation>
    <scope>NUCLEOTIDE SEQUENCE [LARGE SCALE GENOMIC DNA]</scope>
    <source>
        <strain evidence="8">JCM15298</strain>
    </source>
</reference>
<feature type="domain" description="Acyl-CoA dehydrogenase C-terminal" evidence="6">
    <location>
        <begin position="237"/>
        <end position="367"/>
    </location>
</feature>
<evidence type="ECO:0000256" key="3">
    <source>
        <dbReference type="ARBA" id="ARBA00023002"/>
    </source>
</evidence>
<gene>
    <name evidence="7" type="ORF">RMCC_2924</name>
</gene>
<evidence type="ECO:0000256" key="1">
    <source>
        <dbReference type="ARBA" id="ARBA00022630"/>
    </source>
</evidence>
<evidence type="ECO:0000313" key="7">
    <source>
        <dbReference type="EMBL" id="GAS95958.1"/>
    </source>
</evidence>